<feature type="binding site" evidence="3">
    <location>
        <position position="149"/>
    </location>
    <ligand>
        <name>Cu cation</name>
        <dbReference type="ChEBI" id="CHEBI:23378"/>
    </ligand>
</feature>
<dbReference type="Proteomes" id="UP000321629">
    <property type="component" value="Unassembled WGS sequence"/>
</dbReference>
<reference evidence="6 7" key="1">
    <citation type="submission" date="2019-07" db="EMBL/GenBank/DDBJ databases">
        <title>Rapid identification of Enteric Bacteria from Whole Genome Sequences (WGS) using Average Nucleotide Identity (ANI).</title>
        <authorList>
            <person name="Lane C."/>
        </authorList>
    </citation>
    <scope>NUCLEOTIDE SEQUENCE [LARGE SCALE GENOMIC DNA]</scope>
    <source>
        <strain evidence="6 7">2016D-0084</strain>
    </source>
</reference>
<name>A0A5C7DSX1_9BACT</name>
<evidence type="ECO:0000256" key="2">
    <source>
        <dbReference type="ARBA" id="ARBA00023008"/>
    </source>
</evidence>
<comment type="similarity">
    <text evidence="1">Belongs to the SCO1/2 family.</text>
</comment>
<keyword evidence="3" id="KW-0479">Metal-binding</keyword>
<evidence type="ECO:0000313" key="6">
    <source>
        <dbReference type="EMBL" id="TXE89140.1"/>
    </source>
</evidence>
<keyword evidence="2 3" id="KW-0186">Copper</keyword>
<dbReference type="PANTHER" id="PTHR12151">
    <property type="entry name" value="ELECTRON TRANSPORT PROTIN SCO1/SENC FAMILY MEMBER"/>
    <property type="match status" value="1"/>
</dbReference>
<dbReference type="SUPFAM" id="SSF52833">
    <property type="entry name" value="Thioredoxin-like"/>
    <property type="match status" value="1"/>
</dbReference>
<dbReference type="InterPro" id="IPR013766">
    <property type="entry name" value="Thioredoxin_domain"/>
</dbReference>
<comment type="caution">
    <text evidence="6">The sequence shown here is derived from an EMBL/GenBank/DDBJ whole genome shotgun (WGS) entry which is preliminary data.</text>
</comment>
<dbReference type="AlphaFoldDB" id="A0A5C7DSX1"/>
<feature type="binding site" evidence="3">
    <location>
        <position position="59"/>
    </location>
    <ligand>
        <name>Cu cation</name>
        <dbReference type="ChEBI" id="CHEBI:23378"/>
    </ligand>
</feature>
<dbReference type="InterPro" id="IPR036249">
    <property type="entry name" value="Thioredoxin-like_sf"/>
</dbReference>
<evidence type="ECO:0000313" key="7">
    <source>
        <dbReference type="Proteomes" id="UP000321629"/>
    </source>
</evidence>
<feature type="binding site" evidence="3">
    <location>
        <position position="63"/>
    </location>
    <ligand>
        <name>Cu cation</name>
        <dbReference type="ChEBI" id="CHEBI:23378"/>
    </ligand>
</feature>
<evidence type="ECO:0000256" key="4">
    <source>
        <dbReference type="PIRSR" id="PIRSR603782-2"/>
    </source>
</evidence>
<accession>A0A5C7DSX1</accession>
<keyword evidence="4" id="KW-1015">Disulfide bond</keyword>
<dbReference type="PANTHER" id="PTHR12151:SF25">
    <property type="entry name" value="LINALOOL DEHYDRATASE_ISOMERASE DOMAIN-CONTAINING PROTEIN"/>
    <property type="match status" value="1"/>
</dbReference>
<evidence type="ECO:0000256" key="1">
    <source>
        <dbReference type="ARBA" id="ARBA00010996"/>
    </source>
</evidence>
<sequence length="185" mass="21570">MKKMKFFLLIFITIGVFFISNQYFQNNKYNFNLNSEKGLLSLKDFAGKKLIVYFGYTYCPDICPTELALIGDILTKMDAKNAHVLFISLDPNRDSNITQTNQWVKYFYPNSTALVAKNENEFQNITKNYGVVYEKIPLPNSAMQYSIAHSGEFYLLDENGKFVKKISDISYENFYNEIKKFLNEK</sequence>
<organism evidence="6 7">
    <name type="scientific">Campylobacter volucris</name>
    <dbReference type="NCBI Taxonomy" id="1031542"/>
    <lineage>
        <taxon>Bacteria</taxon>
        <taxon>Pseudomonadati</taxon>
        <taxon>Campylobacterota</taxon>
        <taxon>Epsilonproteobacteria</taxon>
        <taxon>Campylobacterales</taxon>
        <taxon>Campylobacteraceae</taxon>
        <taxon>Campylobacter</taxon>
    </lineage>
</organism>
<dbReference type="CDD" id="cd02968">
    <property type="entry name" value="SCO"/>
    <property type="match status" value="1"/>
</dbReference>
<dbReference type="Pfam" id="PF02630">
    <property type="entry name" value="SCO1-SenC"/>
    <property type="match status" value="1"/>
</dbReference>
<dbReference type="InterPro" id="IPR003782">
    <property type="entry name" value="SCO1/SenC"/>
</dbReference>
<feature type="domain" description="Thioredoxin" evidence="5">
    <location>
        <begin position="22"/>
        <end position="185"/>
    </location>
</feature>
<proteinExistence type="inferred from homology"/>
<dbReference type="EMBL" id="VOWJ01000014">
    <property type="protein sequence ID" value="TXE89140.1"/>
    <property type="molecule type" value="Genomic_DNA"/>
</dbReference>
<feature type="disulfide bond" description="Redox-active" evidence="4">
    <location>
        <begin position="59"/>
        <end position="63"/>
    </location>
</feature>
<dbReference type="RefSeq" id="WP_147555208.1">
    <property type="nucleotide sequence ID" value="NZ_VOWJ01000014.1"/>
</dbReference>
<evidence type="ECO:0000259" key="5">
    <source>
        <dbReference type="PROSITE" id="PS51352"/>
    </source>
</evidence>
<dbReference type="PROSITE" id="PS51352">
    <property type="entry name" value="THIOREDOXIN_2"/>
    <property type="match status" value="1"/>
</dbReference>
<evidence type="ECO:0000256" key="3">
    <source>
        <dbReference type="PIRSR" id="PIRSR603782-1"/>
    </source>
</evidence>
<dbReference type="Gene3D" id="3.40.30.10">
    <property type="entry name" value="Glutaredoxin"/>
    <property type="match status" value="1"/>
</dbReference>
<dbReference type="GO" id="GO:0046872">
    <property type="term" value="F:metal ion binding"/>
    <property type="evidence" value="ECO:0007669"/>
    <property type="project" value="UniProtKB-KW"/>
</dbReference>
<protein>
    <submittedName>
        <fullName evidence="6">SCO family protein</fullName>
    </submittedName>
</protein>
<gene>
    <name evidence="6" type="ORF">FPD38_02455</name>
</gene>